<dbReference type="Proteomes" id="UP000479000">
    <property type="component" value="Unassembled WGS sequence"/>
</dbReference>
<proteinExistence type="predicted"/>
<feature type="compositionally biased region" description="Low complexity" evidence="1">
    <location>
        <begin position="48"/>
        <end position="61"/>
    </location>
</feature>
<evidence type="ECO:0000313" key="4">
    <source>
        <dbReference type="Proteomes" id="UP000479000"/>
    </source>
</evidence>
<evidence type="ECO:0000259" key="2">
    <source>
        <dbReference type="Pfam" id="PF13843"/>
    </source>
</evidence>
<feature type="compositionally biased region" description="Low complexity" evidence="1">
    <location>
        <begin position="439"/>
        <end position="449"/>
    </location>
</feature>
<feature type="compositionally biased region" description="Basic and acidic residues" evidence="1">
    <location>
        <begin position="77"/>
        <end position="89"/>
    </location>
</feature>
<dbReference type="InterPro" id="IPR029526">
    <property type="entry name" value="PGBD"/>
</dbReference>
<gene>
    <name evidence="3" type="ORF">NTEN_LOCUS15713</name>
</gene>
<evidence type="ECO:0000313" key="3">
    <source>
        <dbReference type="EMBL" id="CAB0010687.1"/>
    </source>
</evidence>
<sequence length="670" mass="75070">MSCRNDNRFAPTVFTDEIVMAGPSSAKRKSTFDDREVPQDLLEIYQDIQSDSDSDQIVLSESESDSAESEDAGSSCETDHDEPQHHEPHPLANGVKFDTDWSDEPLPKKMFEYRDRAGILTKPDVDEPIGYFELFADDRFYKTAVDNTNDFGSKCEKSETEKLPEWKELTEAELKVFLGLLLHTGHVQIPHLADYWNKDPLLNMSCFSSHMSRSRFLMILKRLRFAAEPNFHDSNSASQMYRFSPLLDHFNNRLSAVYSPTRDLSLDVPITLHKGRVVLSHDPRGRAGRRGVRLYTLTDANGIAVRAAVYERDESDPAQNGQRWKTSVEEVVMGLVGGRKGLGHSLYLGEYYTSHGLAVRLLRESAVYATGPLRADRLPPAFSAVQALKQGQLVCKQVNDFKIGSEVQVVQEVRHPRTADDGTERISTVLFRAPRRRPLQQFPRLPARRSQTAAFSIGGREGPRDAQVLRNRRRRVPPTVQASGQRSGQSAQEEHRPPTSAESPAQPLRVNSPPVSIRGDVGHSAPHRPLRLVRASSKAIDEDGPAGRTVEGDWGSERDGRREGPGVRARGSWTMERSITKTVERSITQYFHKLLNGILDRTFLRVQYCGGTDSKFQIQSITCFSKKAGIRSCWRMESAGTVTVLSSSSLPCPRIQRCGQGRDGQGRDKT</sequence>
<dbReference type="Pfam" id="PF13843">
    <property type="entry name" value="DDE_Tnp_1_7"/>
    <property type="match status" value="1"/>
</dbReference>
<dbReference type="AlphaFoldDB" id="A0A6H5H220"/>
<protein>
    <recommendedName>
        <fullName evidence="2">PiggyBac transposable element-derived protein domain-containing protein</fullName>
    </recommendedName>
</protein>
<dbReference type="EMBL" id="CADCXU010023125">
    <property type="protein sequence ID" value="CAB0010687.1"/>
    <property type="molecule type" value="Genomic_DNA"/>
</dbReference>
<organism evidence="3 4">
    <name type="scientific">Nesidiocoris tenuis</name>
    <dbReference type="NCBI Taxonomy" id="355587"/>
    <lineage>
        <taxon>Eukaryota</taxon>
        <taxon>Metazoa</taxon>
        <taxon>Ecdysozoa</taxon>
        <taxon>Arthropoda</taxon>
        <taxon>Hexapoda</taxon>
        <taxon>Insecta</taxon>
        <taxon>Pterygota</taxon>
        <taxon>Neoptera</taxon>
        <taxon>Paraneoptera</taxon>
        <taxon>Hemiptera</taxon>
        <taxon>Heteroptera</taxon>
        <taxon>Panheteroptera</taxon>
        <taxon>Cimicomorpha</taxon>
        <taxon>Miridae</taxon>
        <taxon>Dicyphina</taxon>
        <taxon>Nesidiocoris</taxon>
    </lineage>
</organism>
<reference evidence="3 4" key="1">
    <citation type="submission" date="2020-02" db="EMBL/GenBank/DDBJ databases">
        <authorList>
            <person name="Ferguson B K."/>
        </authorList>
    </citation>
    <scope>NUCLEOTIDE SEQUENCE [LARGE SCALE GENOMIC DNA]</scope>
</reference>
<keyword evidence="4" id="KW-1185">Reference proteome</keyword>
<feature type="compositionally biased region" description="Basic and acidic residues" evidence="1">
    <location>
        <begin position="555"/>
        <end position="565"/>
    </location>
</feature>
<feature type="compositionally biased region" description="Acidic residues" evidence="1">
    <location>
        <begin position="62"/>
        <end position="71"/>
    </location>
</feature>
<feature type="region of interest" description="Disordered" evidence="1">
    <location>
        <begin position="437"/>
        <end position="570"/>
    </location>
</feature>
<dbReference type="PANTHER" id="PTHR46599:SF3">
    <property type="entry name" value="PIGGYBAC TRANSPOSABLE ELEMENT-DERIVED PROTEIN 4"/>
    <property type="match status" value="1"/>
</dbReference>
<feature type="domain" description="PiggyBac transposable element-derived protein" evidence="2">
    <location>
        <begin position="128"/>
        <end position="396"/>
    </location>
</feature>
<dbReference type="PANTHER" id="PTHR46599">
    <property type="entry name" value="PIGGYBAC TRANSPOSABLE ELEMENT-DERIVED PROTEIN 4"/>
    <property type="match status" value="1"/>
</dbReference>
<feature type="compositionally biased region" description="Low complexity" evidence="1">
    <location>
        <begin position="481"/>
        <end position="491"/>
    </location>
</feature>
<name>A0A6H5H220_9HEMI</name>
<dbReference type="OrthoDB" id="6626753at2759"/>
<feature type="region of interest" description="Disordered" evidence="1">
    <location>
        <begin position="48"/>
        <end position="99"/>
    </location>
</feature>
<evidence type="ECO:0000256" key="1">
    <source>
        <dbReference type="SAM" id="MobiDB-lite"/>
    </source>
</evidence>
<accession>A0A6H5H220</accession>